<organism evidence="3 4">
    <name type="scientific">Dioszegia hungarica</name>
    <dbReference type="NCBI Taxonomy" id="4972"/>
    <lineage>
        <taxon>Eukaryota</taxon>
        <taxon>Fungi</taxon>
        <taxon>Dikarya</taxon>
        <taxon>Basidiomycota</taxon>
        <taxon>Agaricomycotina</taxon>
        <taxon>Tremellomycetes</taxon>
        <taxon>Tremellales</taxon>
        <taxon>Bulleribasidiaceae</taxon>
        <taxon>Dioszegia</taxon>
    </lineage>
</organism>
<sequence length="269" mass="29768">MAFSSVRTARATVSLARSFSSSASSSAEAPAASASKRPVTRRQPLREFNMSGLDEFQFDDATSLGFMRLEKIREAQEIIRRVEVDRPSLQAQRKPFTPPSAPIRISQTIDLSNPQSLVHRKRVLLAPVAKLPLSGPEAIHRFKLLAGPRWTIGRPGRMEVTEEDGEGKEGWIKISEEKFPDGLMNRKSAGDMLERLLAAANDANSPLPADTPLDPRPLLARQRKRADRSALRQAQRSGSGRVESVGNVPGFPKEWLQGDRKVVKDEAKQ</sequence>
<dbReference type="GO" id="GO:0005763">
    <property type="term" value="C:mitochondrial small ribosomal subunit"/>
    <property type="evidence" value="ECO:0007669"/>
    <property type="project" value="TreeGrafter"/>
</dbReference>
<dbReference type="GeneID" id="77728062"/>
<dbReference type="PANTHER" id="PTHR13490:SF0">
    <property type="entry name" value="SMALL RIBOSOMAL SUBUNIT PROTEIN MS35"/>
    <property type="match status" value="1"/>
</dbReference>
<dbReference type="EMBL" id="JAKWFO010000005">
    <property type="protein sequence ID" value="KAI9637110.1"/>
    <property type="molecule type" value="Genomic_DNA"/>
</dbReference>
<feature type="compositionally biased region" description="Basic and acidic residues" evidence="1">
    <location>
        <begin position="256"/>
        <end position="269"/>
    </location>
</feature>
<gene>
    <name evidence="3" type="ORF">MKK02DRAFT_34150</name>
</gene>
<dbReference type="PANTHER" id="PTHR13490">
    <property type="entry name" value="MITOCHONDRIAL 28S RIBOSOMAL PROTEIN S28"/>
    <property type="match status" value="1"/>
</dbReference>
<dbReference type="InterPro" id="IPR039848">
    <property type="entry name" value="Ribosomal_mS35_mt"/>
</dbReference>
<dbReference type="GO" id="GO:0003735">
    <property type="term" value="F:structural constituent of ribosome"/>
    <property type="evidence" value="ECO:0007669"/>
    <property type="project" value="InterPro"/>
</dbReference>
<dbReference type="RefSeq" id="XP_052946887.1">
    <property type="nucleotide sequence ID" value="XM_053088857.1"/>
</dbReference>
<dbReference type="Pfam" id="PF10213">
    <property type="entry name" value="MRP-S28"/>
    <property type="match status" value="1"/>
</dbReference>
<reference evidence="3" key="1">
    <citation type="journal article" date="2022" name="G3 (Bethesda)">
        <title>High quality genome of the basidiomycete yeast Dioszegia hungarica PDD-24b-2 isolated from cloud water.</title>
        <authorList>
            <person name="Jarrige D."/>
            <person name="Haridas S."/>
            <person name="Bleykasten-Grosshans C."/>
            <person name="Joly M."/>
            <person name="Nadalig T."/>
            <person name="Sancelme M."/>
            <person name="Vuilleumier S."/>
            <person name="Grigoriev I.V."/>
            <person name="Amato P."/>
            <person name="Bringel F."/>
        </authorList>
    </citation>
    <scope>NUCLEOTIDE SEQUENCE</scope>
    <source>
        <strain evidence="3">PDD-24b-2</strain>
    </source>
</reference>
<feature type="region of interest" description="Disordered" evidence="1">
    <location>
        <begin position="203"/>
        <end position="269"/>
    </location>
</feature>
<protein>
    <submittedName>
        <fullName evidence="3">Mitochondrial ribosomal subunit protein-domain-containing protein</fullName>
    </submittedName>
</protein>
<dbReference type="AlphaFoldDB" id="A0AA38LVD6"/>
<evidence type="ECO:0000313" key="3">
    <source>
        <dbReference type="EMBL" id="KAI9637110.1"/>
    </source>
</evidence>
<evidence type="ECO:0000256" key="1">
    <source>
        <dbReference type="SAM" id="MobiDB-lite"/>
    </source>
</evidence>
<accession>A0AA38LVD6</accession>
<evidence type="ECO:0000259" key="2">
    <source>
        <dbReference type="Pfam" id="PF10213"/>
    </source>
</evidence>
<keyword evidence="4" id="KW-1185">Reference proteome</keyword>
<dbReference type="Proteomes" id="UP001164286">
    <property type="component" value="Unassembled WGS sequence"/>
</dbReference>
<dbReference type="InterPro" id="IPR019349">
    <property type="entry name" value="Ribosomal_mS35_mit"/>
</dbReference>
<dbReference type="GO" id="GO:0032543">
    <property type="term" value="P:mitochondrial translation"/>
    <property type="evidence" value="ECO:0007669"/>
    <property type="project" value="InterPro"/>
</dbReference>
<proteinExistence type="predicted"/>
<feature type="compositionally biased region" description="Low complexity" evidence="1">
    <location>
        <begin position="11"/>
        <end position="35"/>
    </location>
</feature>
<comment type="caution">
    <text evidence="3">The sequence shown here is derived from an EMBL/GenBank/DDBJ whole genome shotgun (WGS) entry which is preliminary data.</text>
</comment>
<evidence type="ECO:0000313" key="4">
    <source>
        <dbReference type="Proteomes" id="UP001164286"/>
    </source>
</evidence>
<feature type="domain" description="Small ribosomal subunit protein mS35 mitochondrial conserved" evidence="2">
    <location>
        <begin position="96"/>
        <end position="228"/>
    </location>
</feature>
<feature type="region of interest" description="Disordered" evidence="1">
    <location>
        <begin position="1"/>
        <end position="43"/>
    </location>
</feature>
<name>A0AA38LVD6_9TREE</name>